<keyword evidence="3" id="KW-0813">Transport</keyword>
<feature type="transmembrane region" description="Helical" evidence="10">
    <location>
        <begin position="130"/>
        <end position="150"/>
    </location>
</feature>
<feature type="transmembrane region" description="Helical" evidence="10">
    <location>
        <begin position="461"/>
        <end position="484"/>
    </location>
</feature>
<gene>
    <name evidence="11" type="ORF">CcCBS67573_g08042</name>
</gene>
<comment type="similarity">
    <text evidence="2">Belongs to the oligopeptide OPT transporter family.</text>
</comment>
<feature type="transmembrane region" description="Helical" evidence="10">
    <location>
        <begin position="543"/>
        <end position="562"/>
    </location>
</feature>
<comment type="caution">
    <text evidence="11">The sequence shown here is derived from an EMBL/GenBank/DDBJ whole genome shotgun (WGS) entry which is preliminary data.</text>
</comment>
<accession>A0A507EPE7</accession>
<evidence type="ECO:0000256" key="9">
    <source>
        <dbReference type="SAM" id="MobiDB-lite"/>
    </source>
</evidence>
<keyword evidence="8 10" id="KW-0472">Membrane</keyword>
<name>A0A507EPE7_9FUNG</name>
<keyword evidence="4 10" id="KW-0812">Transmembrane</keyword>
<feature type="transmembrane region" description="Helical" evidence="10">
    <location>
        <begin position="690"/>
        <end position="712"/>
    </location>
</feature>
<evidence type="ECO:0000313" key="12">
    <source>
        <dbReference type="Proteomes" id="UP000320333"/>
    </source>
</evidence>
<evidence type="ECO:0000256" key="1">
    <source>
        <dbReference type="ARBA" id="ARBA00004141"/>
    </source>
</evidence>
<dbReference type="NCBIfam" id="TIGR00728">
    <property type="entry name" value="OPT_sfam"/>
    <property type="match status" value="1"/>
</dbReference>
<evidence type="ECO:0000256" key="8">
    <source>
        <dbReference type="ARBA" id="ARBA00023136"/>
    </source>
</evidence>
<feature type="transmembrane region" description="Helical" evidence="10">
    <location>
        <begin position="614"/>
        <end position="631"/>
    </location>
</feature>
<feature type="compositionally biased region" description="Basic and acidic residues" evidence="9">
    <location>
        <begin position="7"/>
        <end position="17"/>
    </location>
</feature>
<dbReference type="GO" id="GO:0035673">
    <property type="term" value="F:oligopeptide transmembrane transporter activity"/>
    <property type="evidence" value="ECO:0007669"/>
    <property type="project" value="InterPro"/>
</dbReference>
<evidence type="ECO:0008006" key="13">
    <source>
        <dbReference type="Google" id="ProtNLM"/>
    </source>
</evidence>
<sequence length="744" mass="82131">MAAVVSDAEKRELDAKDQLNTQDPNAAQLSRDEIAETLKVDEWGYDIVKALVSADDDPTEPVFTFRFWFLGTLLGIFAGALGQLYTFKPQTVAVSSLMLSVFGYVGGIFLAKVLPTGILNPGKFTKKELALIVICASTGAKGVASTLIIGAKDLYFNQKYSYFDAIILVLTTQFIGYGAVGMFRSILVYPRRAFYPTALSGVSLFETLFAAEINDKAFKLFWMATAGLFCWTFMPQYIAPTLIGVSVFCLSNQNSPLFTQLFGGVNNNEGLGIGSISFDWNNIGDDGLVYPWVTQVNQMVGMLGCVIVIPILYYNNVWSAKTFPFMAQGLYLASGKKYNQTKILKDNTLDEAAYATYGQPYYSTSWAFNTMMQNMSVTAGIVHVALWHGKDILAGIRTVLKKNSAAETDPNAHTSELAEVDESYHLTSVHPEVPQWWYAALMVVSIALGFYICVKDDSLPWWAFIVTVIIALVFIIVSGLLSAFTGFSPPFKTFLQLIGGFLLPGKPIANMYFTTFGGNTIWEAVAMCTDLKIGQYMKIPPRAVFIAQMYGGVVGALIHWVLNHIILDTKRDILLDPNGDNNWSGQNIIGFNTKAITFGTLAPKLLAAGGTYEWLSYAFIIGAIVPIPFWLGHKYFPKVGFNYVNTAILSWYFCIFTVGVNSGWLSRIILGFVFQLYLRKYQSAWFNKYTYILAAGLSAGTQLSVFVMSFAFQGAGGVTIDFPFWALNPDPATGVYSDYCTKSK</sequence>
<feature type="transmembrane region" description="Helical" evidence="10">
    <location>
        <begin position="436"/>
        <end position="454"/>
    </location>
</feature>
<dbReference type="InterPro" id="IPR004813">
    <property type="entry name" value="OPT"/>
</dbReference>
<evidence type="ECO:0000256" key="7">
    <source>
        <dbReference type="ARBA" id="ARBA00022989"/>
    </source>
</evidence>
<keyword evidence="12" id="KW-1185">Reference proteome</keyword>
<dbReference type="EMBL" id="QEAP01000475">
    <property type="protein sequence ID" value="TPX65701.1"/>
    <property type="molecule type" value="Genomic_DNA"/>
</dbReference>
<feature type="transmembrane region" description="Helical" evidence="10">
    <location>
        <begin position="651"/>
        <end position="678"/>
    </location>
</feature>
<dbReference type="PANTHER" id="PTHR22601">
    <property type="entry name" value="ISP4 LIKE PROTEIN"/>
    <property type="match status" value="1"/>
</dbReference>
<keyword evidence="5" id="KW-0571">Peptide transport</keyword>
<dbReference type="InterPro" id="IPR004648">
    <property type="entry name" value="Oligpept_transpt"/>
</dbReference>
<evidence type="ECO:0000313" key="11">
    <source>
        <dbReference type="EMBL" id="TPX65701.1"/>
    </source>
</evidence>
<dbReference type="GO" id="GO:0016020">
    <property type="term" value="C:membrane"/>
    <property type="evidence" value="ECO:0007669"/>
    <property type="project" value="UniProtKB-SubCell"/>
</dbReference>
<dbReference type="Proteomes" id="UP000320333">
    <property type="component" value="Unassembled WGS sequence"/>
</dbReference>
<keyword evidence="7 10" id="KW-1133">Transmembrane helix</keyword>
<proteinExistence type="inferred from homology"/>
<evidence type="ECO:0000256" key="4">
    <source>
        <dbReference type="ARBA" id="ARBA00022692"/>
    </source>
</evidence>
<feature type="transmembrane region" description="Helical" evidence="10">
    <location>
        <begin position="162"/>
        <end position="187"/>
    </location>
</feature>
<dbReference type="AlphaFoldDB" id="A0A507EPE7"/>
<keyword evidence="6" id="KW-0653">Protein transport</keyword>
<protein>
    <recommendedName>
        <fullName evidence="13">OPT family small oligopeptide transporter</fullName>
    </recommendedName>
</protein>
<evidence type="ECO:0000256" key="6">
    <source>
        <dbReference type="ARBA" id="ARBA00022927"/>
    </source>
</evidence>
<reference evidence="11 12" key="1">
    <citation type="journal article" date="2019" name="Sci. Rep.">
        <title>Comparative genomics of chytrid fungi reveal insights into the obligate biotrophic and pathogenic lifestyle of Synchytrium endobioticum.</title>
        <authorList>
            <person name="van de Vossenberg B.T.L.H."/>
            <person name="Warris S."/>
            <person name="Nguyen H.D.T."/>
            <person name="van Gent-Pelzer M.P.E."/>
            <person name="Joly D.L."/>
            <person name="van de Geest H.C."/>
            <person name="Bonants P.J.M."/>
            <person name="Smith D.S."/>
            <person name="Levesque C.A."/>
            <person name="van der Lee T.A.J."/>
        </authorList>
    </citation>
    <scope>NUCLEOTIDE SEQUENCE [LARGE SCALE GENOMIC DNA]</scope>
    <source>
        <strain evidence="11 12">CBS 675.73</strain>
    </source>
</reference>
<dbReference type="GO" id="GO:0015031">
    <property type="term" value="P:protein transport"/>
    <property type="evidence" value="ECO:0007669"/>
    <property type="project" value="UniProtKB-KW"/>
</dbReference>
<evidence type="ECO:0000256" key="5">
    <source>
        <dbReference type="ARBA" id="ARBA00022856"/>
    </source>
</evidence>
<evidence type="ECO:0000256" key="3">
    <source>
        <dbReference type="ARBA" id="ARBA00022448"/>
    </source>
</evidence>
<dbReference type="Pfam" id="PF03169">
    <property type="entry name" value="OPT"/>
    <property type="match status" value="1"/>
</dbReference>
<feature type="transmembrane region" description="Helical" evidence="10">
    <location>
        <begin position="220"/>
        <end position="239"/>
    </location>
</feature>
<organism evidence="11 12">
    <name type="scientific">Chytriomyces confervae</name>
    <dbReference type="NCBI Taxonomy" id="246404"/>
    <lineage>
        <taxon>Eukaryota</taxon>
        <taxon>Fungi</taxon>
        <taxon>Fungi incertae sedis</taxon>
        <taxon>Chytridiomycota</taxon>
        <taxon>Chytridiomycota incertae sedis</taxon>
        <taxon>Chytridiomycetes</taxon>
        <taxon>Chytridiales</taxon>
        <taxon>Chytriomycetaceae</taxon>
        <taxon>Chytriomyces</taxon>
    </lineage>
</organism>
<feature type="region of interest" description="Disordered" evidence="9">
    <location>
        <begin position="1"/>
        <end position="22"/>
    </location>
</feature>
<dbReference type="OrthoDB" id="9986677at2759"/>
<feature type="transmembrane region" description="Helical" evidence="10">
    <location>
        <begin position="65"/>
        <end position="85"/>
    </location>
</feature>
<evidence type="ECO:0000256" key="2">
    <source>
        <dbReference type="ARBA" id="ARBA00008807"/>
    </source>
</evidence>
<evidence type="ECO:0000256" key="10">
    <source>
        <dbReference type="SAM" id="Phobius"/>
    </source>
</evidence>
<comment type="subcellular location">
    <subcellularLocation>
        <location evidence="1">Membrane</location>
        <topology evidence="1">Multi-pass membrane protein</topology>
    </subcellularLocation>
</comment>